<dbReference type="PROSITE" id="PS00109">
    <property type="entry name" value="PROTEIN_KINASE_TYR"/>
    <property type="match status" value="1"/>
</dbReference>
<evidence type="ECO:0000313" key="4">
    <source>
        <dbReference type="EMBL" id="CAK0773210.1"/>
    </source>
</evidence>
<dbReference type="AlphaFoldDB" id="A0AAV1I1Y3"/>
<protein>
    <recommendedName>
        <fullName evidence="3">Protein kinase domain-containing protein</fullName>
    </recommendedName>
</protein>
<dbReference type="GO" id="GO:0005524">
    <property type="term" value="F:ATP binding"/>
    <property type="evidence" value="ECO:0007669"/>
    <property type="project" value="UniProtKB-UniRule"/>
</dbReference>
<feature type="compositionally biased region" description="Low complexity" evidence="2">
    <location>
        <begin position="104"/>
        <end position="113"/>
    </location>
</feature>
<feature type="compositionally biased region" description="Polar residues" evidence="2">
    <location>
        <begin position="56"/>
        <end position="86"/>
    </location>
</feature>
<dbReference type="PROSITE" id="PS00107">
    <property type="entry name" value="PROTEIN_KINASE_ATP"/>
    <property type="match status" value="1"/>
</dbReference>
<dbReference type="SUPFAM" id="SSF55781">
    <property type="entry name" value="GAF domain-like"/>
    <property type="match status" value="1"/>
</dbReference>
<feature type="region of interest" description="Disordered" evidence="2">
    <location>
        <begin position="1"/>
        <end position="250"/>
    </location>
</feature>
<sequence>MGACASSQHDETALDKSHSAKDGPALNGKVPDSKLGDSSPKLSACTAPGPADGRQSALTDELAQSGTPVGKSQLSRRLSGESTSSLEGRPGSAGKPPLPPGLRQSPQYPLPSQGSPPPPANGGFRSQASAESGFSSSMPLDGRLGSIGEQSPLTVTVGNEDTPMRSSFALAASKPLGSEPESPAGAGHPISLKNAMSMPGDRDAQRMLRGEEPLSRGRALRPPDSLPGRRAPAPPRRSGSMPMPSNVEPKADPGIDRILGLALSVFRTDAVLLHLRDKDEVFAKTANQTAFKPGTCAALCRLLEPSPIDFSVVQDPAADPRLQGRPELHEQVNLFAAKPLIASNGYHMGSLCLLNARPRKFDVSDKLIMGNMADLMVRELWGAYEHEHKQRVMQLTRVVGCFSEPLLFVEASQTQPWVILHLNEAAVTVTGLKRTDAIDKKFWDVFCGIEESNVVKIESVMKPASEGQEFVLESMQAGSVGGSSNSCAITLVFRPAVMEAMGGPEDGQPAQQKPATNAGRQYYFVSIKVDAETGMTSAAERSPFVGLQIGLLLGKGAYGRVYKGYYHGKIVAVKVCDSDKVRRNEHGKPLEADLTARLGHPNLVSTIGAASAFRESVPKLAWETARESEEAAADDSHRPAQPEVNEPVEETWLLLEYCDQGSLMDAVSGGWFRTTNSTGPNLPVIATTASEIAMGMEFLHSQGIVHGDLSSGNILLTSSESNLHGFCAKISDFGLARNLDLVSRVETKTTGTVTHMPPEVLSDGIVSKAADVYAFGVLLWEMVNGQRAWDGLTPAQVMLAVALQKRTLVYPSNALPELARLGQRCIAYEADDRPTFREVGRTLSAIKLKLKGRSADDSSVNYRERAFSFPR</sequence>
<dbReference type="EMBL" id="CAUYUE010000005">
    <property type="protein sequence ID" value="CAK0773210.1"/>
    <property type="molecule type" value="Genomic_DNA"/>
</dbReference>
<comment type="caution">
    <text evidence="4">The sequence shown here is derived from an EMBL/GenBank/DDBJ whole genome shotgun (WGS) entry which is preliminary data.</text>
</comment>
<organism evidence="4 5">
    <name type="scientific">Coccomyxa viridis</name>
    <dbReference type="NCBI Taxonomy" id="1274662"/>
    <lineage>
        <taxon>Eukaryota</taxon>
        <taxon>Viridiplantae</taxon>
        <taxon>Chlorophyta</taxon>
        <taxon>core chlorophytes</taxon>
        <taxon>Trebouxiophyceae</taxon>
        <taxon>Trebouxiophyceae incertae sedis</taxon>
        <taxon>Coccomyxaceae</taxon>
        <taxon>Coccomyxa</taxon>
    </lineage>
</organism>
<reference evidence="4 5" key="1">
    <citation type="submission" date="2023-10" db="EMBL/GenBank/DDBJ databases">
        <authorList>
            <person name="Maclean D."/>
            <person name="Macfadyen A."/>
        </authorList>
    </citation>
    <scope>NUCLEOTIDE SEQUENCE [LARGE SCALE GENOMIC DNA]</scope>
</reference>
<dbReference type="InterPro" id="IPR001245">
    <property type="entry name" value="Ser-Thr/Tyr_kinase_cat_dom"/>
</dbReference>
<feature type="binding site" evidence="1">
    <location>
        <position position="574"/>
    </location>
    <ligand>
        <name>ATP</name>
        <dbReference type="ChEBI" id="CHEBI:30616"/>
    </ligand>
</feature>
<feature type="compositionally biased region" description="Polar residues" evidence="2">
    <location>
        <begin position="148"/>
        <end position="159"/>
    </location>
</feature>
<keyword evidence="5" id="KW-1185">Reference proteome</keyword>
<feature type="compositionally biased region" description="Basic and acidic residues" evidence="2">
    <location>
        <begin position="200"/>
        <end position="215"/>
    </location>
</feature>
<dbReference type="InterPro" id="IPR011009">
    <property type="entry name" value="Kinase-like_dom_sf"/>
</dbReference>
<keyword evidence="1" id="KW-0547">Nucleotide-binding</keyword>
<feature type="compositionally biased region" description="Basic and acidic residues" evidence="2">
    <location>
        <begin position="8"/>
        <end position="21"/>
    </location>
</feature>
<proteinExistence type="predicted"/>
<evidence type="ECO:0000313" key="5">
    <source>
        <dbReference type="Proteomes" id="UP001314263"/>
    </source>
</evidence>
<dbReference type="PANTHER" id="PTHR44329">
    <property type="entry name" value="SERINE/THREONINE-PROTEIN KINASE TNNI3K-RELATED"/>
    <property type="match status" value="1"/>
</dbReference>
<dbReference type="GO" id="GO:0004674">
    <property type="term" value="F:protein serine/threonine kinase activity"/>
    <property type="evidence" value="ECO:0007669"/>
    <property type="project" value="TreeGrafter"/>
</dbReference>
<dbReference type="InterPro" id="IPR051681">
    <property type="entry name" value="Ser/Thr_Kinases-Pseudokinases"/>
</dbReference>
<dbReference type="Proteomes" id="UP001314263">
    <property type="component" value="Unassembled WGS sequence"/>
</dbReference>
<keyword evidence="1" id="KW-0067">ATP-binding</keyword>
<feature type="compositionally biased region" description="Low complexity" evidence="2">
    <location>
        <begin position="126"/>
        <end position="137"/>
    </location>
</feature>
<dbReference type="InterPro" id="IPR000719">
    <property type="entry name" value="Prot_kinase_dom"/>
</dbReference>
<feature type="compositionally biased region" description="Low complexity" evidence="2">
    <location>
        <begin position="228"/>
        <end position="244"/>
    </location>
</feature>
<accession>A0AAV1I1Y3</accession>
<dbReference type="Gene3D" id="1.10.510.10">
    <property type="entry name" value="Transferase(Phosphotransferase) domain 1"/>
    <property type="match status" value="1"/>
</dbReference>
<dbReference type="Gene3D" id="3.30.200.20">
    <property type="entry name" value="Phosphorylase Kinase, domain 1"/>
    <property type="match status" value="1"/>
</dbReference>
<dbReference type="InterPro" id="IPR017441">
    <property type="entry name" value="Protein_kinase_ATP_BS"/>
</dbReference>
<evidence type="ECO:0000256" key="2">
    <source>
        <dbReference type="SAM" id="MobiDB-lite"/>
    </source>
</evidence>
<evidence type="ECO:0000259" key="3">
    <source>
        <dbReference type="PROSITE" id="PS50011"/>
    </source>
</evidence>
<evidence type="ECO:0000256" key="1">
    <source>
        <dbReference type="PROSITE-ProRule" id="PRU10141"/>
    </source>
</evidence>
<dbReference type="PROSITE" id="PS50011">
    <property type="entry name" value="PROTEIN_KINASE_DOM"/>
    <property type="match status" value="1"/>
</dbReference>
<dbReference type="PANTHER" id="PTHR44329:SF214">
    <property type="entry name" value="PROTEIN KINASE DOMAIN-CONTAINING PROTEIN"/>
    <property type="match status" value="1"/>
</dbReference>
<feature type="domain" description="Protein kinase" evidence="3">
    <location>
        <begin position="547"/>
        <end position="846"/>
    </location>
</feature>
<gene>
    <name evidence="4" type="ORF">CVIRNUC_004041</name>
</gene>
<name>A0AAV1I1Y3_9CHLO</name>
<dbReference type="Pfam" id="PF07714">
    <property type="entry name" value="PK_Tyr_Ser-Thr"/>
    <property type="match status" value="1"/>
</dbReference>
<dbReference type="InterPro" id="IPR008266">
    <property type="entry name" value="Tyr_kinase_AS"/>
</dbReference>
<dbReference type="SUPFAM" id="SSF56112">
    <property type="entry name" value="Protein kinase-like (PK-like)"/>
    <property type="match status" value="1"/>
</dbReference>